<comment type="subunit">
    <text evidence="7">Part of the 50S ribosomal subunit.</text>
</comment>
<accession>A0A1Z1M235</accession>
<evidence type="ECO:0000256" key="3">
    <source>
        <dbReference type="ARBA" id="ARBA00022884"/>
    </source>
</evidence>
<geneLocation type="chloroplast" evidence="10"/>
<dbReference type="PRINTS" id="PR00059">
    <property type="entry name" value="RIBOSOMALL6"/>
</dbReference>
<keyword evidence="10" id="KW-0150">Chloroplast</keyword>
<gene>
    <name evidence="7 10" type="primary">rpl6</name>
</gene>
<feature type="domain" description="Large ribosomal subunit protein uL6 alpha-beta" evidence="9">
    <location>
        <begin position="11"/>
        <end position="82"/>
    </location>
</feature>
<dbReference type="HAMAP" id="MF_01365_B">
    <property type="entry name" value="Ribosomal_uL6_B"/>
    <property type="match status" value="1"/>
</dbReference>
<dbReference type="SUPFAM" id="SSF56053">
    <property type="entry name" value="Ribosomal protein L6"/>
    <property type="match status" value="2"/>
</dbReference>
<evidence type="ECO:0000256" key="6">
    <source>
        <dbReference type="ARBA" id="ARBA00069413"/>
    </source>
</evidence>
<dbReference type="PANTHER" id="PTHR11655:SF14">
    <property type="entry name" value="LARGE RIBOSOMAL SUBUNIT PROTEIN UL6M"/>
    <property type="match status" value="1"/>
</dbReference>
<dbReference type="GO" id="GO:0003735">
    <property type="term" value="F:structural constituent of ribosome"/>
    <property type="evidence" value="ECO:0007669"/>
    <property type="project" value="InterPro"/>
</dbReference>
<keyword evidence="4 7" id="KW-0689">Ribosomal protein</keyword>
<protein>
    <recommendedName>
        <fullName evidence="6 7">Large ribosomal subunit protein uL6c</fullName>
    </recommendedName>
</protein>
<dbReference type="InterPro" id="IPR002358">
    <property type="entry name" value="Ribosomal_uL6_CS"/>
</dbReference>
<dbReference type="GO" id="GO:0019843">
    <property type="term" value="F:rRNA binding"/>
    <property type="evidence" value="ECO:0007669"/>
    <property type="project" value="UniProtKB-UniRule"/>
</dbReference>
<comment type="subcellular location">
    <subcellularLocation>
        <location evidence="7">Plastid</location>
        <location evidence="7">Chloroplast</location>
    </subcellularLocation>
</comment>
<dbReference type="Pfam" id="PF00347">
    <property type="entry name" value="Ribosomal_L6"/>
    <property type="match status" value="2"/>
</dbReference>
<dbReference type="GO" id="GO:0009507">
    <property type="term" value="C:chloroplast"/>
    <property type="evidence" value="ECO:0007669"/>
    <property type="project" value="UniProtKB-SubCell"/>
</dbReference>
<dbReference type="InterPro" id="IPR000702">
    <property type="entry name" value="Ribosomal_uL6-like"/>
</dbReference>
<dbReference type="PROSITE" id="PS00525">
    <property type="entry name" value="RIBOSOMAL_L6_1"/>
    <property type="match status" value="1"/>
</dbReference>
<dbReference type="PANTHER" id="PTHR11655">
    <property type="entry name" value="60S/50S RIBOSOMAL PROTEIN L6/L9"/>
    <property type="match status" value="1"/>
</dbReference>
<dbReference type="EMBL" id="MF101410">
    <property type="protein sequence ID" value="ARW59844.1"/>
    <property type="molecule type" value="Genomic_DNA"/>
</dbReference>
<comment type="function">
    <text evidence="7">Binds 23S rRNA.</text>
</comment>
<dbReference type="FunFam" id="3.90.930.12:FF:000001">
    <property type="entry name" value="50S ribosomal protein L6"/>
    <property type="match status" value="1"/>
</dbReference>
<dbReference type="NCBIfam" id="TIGR03654">
    <property type="entry name" value="L6_bact"/>
    <property type="match status" value="1"/>
</dbReference>
<comment type="similarity">
    <text evidence="1 7 8">Belongs to the universal ribosomal protein uL6 family.</text>
</comment>
<evidence type="ECO:0000256" key="7">
    <source>
        <dbReference type="HAMAP-Rule" id="MF_01365"/>
    </source>
</evidence>
<sequence length="178" mass="19901">MSRIGKKEIIIPSNTEIKVNQSNISVKGRKGQLNHKLPKSISIKQHNNTIQLIKNNDSKKTKELYGLSRSIINNMILGVSQGFEKKLVIQGVGYRSQIEGKNLILNVGYSHPVHIKPPNGINIKVENNTNIYISGINKEEVGQVAATIRDIRPPEPYKGKGIRYENEKIKRKVGKAGK</sequence>
<reference evidence="10" key="1">
    <citation type="journal article" date="2017" name="J. Phycol.">
        <title>Analysis of chloroplast genomes and a supermatrix inform reclassification of the Rhodomelaceae (Rhodophyta).</title>
        <authorList>
            <person name="Diaz-Tapia P."/>
            <person name="Maggs C.A."/>
            <person name="West J.A."/>
            <person name="Verbruggen H."/>
        </authorList>
    </citation>
    <scope>NUCLEOTIDE SEQUENCE</scope>
    <source>
        <strain evidence="10">HV1501</strain>
    </source>
</reference>
<evidence type="ECO:0000256" key="5">
    <source>
        <dbReference type="ARBA" id="ARBA00023274"/>
    </source>
</evidence>
<evidence type="ECO:0000256" key="4">
    <source>
        <dbReference type="ARBA" id="ARBA00022980"/>
    </source>
</evidence>
<dbReference type="InterPro" id="IPR019906">
    <property type="entry name" value="Ribosomal_uL6_bac-type"/>
</dbReference>
<name>A0A1Z1M235_9FLOR</name>
<evidence type="ECO:0000256" key="1">
    <source>
        <dbReference type="ARBA" id="ARBA00009356"/>
    </source>
</evidence>
<feature type="domain" description="Large ribosomal subunit protein uL6 alpha-beta" evidence="9">
    <location>
        <begin position="91"/>
        <end position="164"/>
    </location>
</feature>
<dbReference type="GeneID" id="33348090"/>
<evidence type="ECO:0000256" key="2">
    <source>
        <dbReference type="ARBA" id="ARBA00022730"/>
    </source>
</evidence>
<dbReference type="FunFam" id="3.90.930.12:FF:000002">
    <property type="entry name" value="50S ribosomal protein L6"/>
    <property type="match status" value="1"/>
</dbReference>
<evidence type="ECO:0000259" key="9">
    <source>
        <dbReference type="Pfam" id="PF00347"/>
    </source>
</evidence>
<keyword evidence="10" id="KW-0934">Plastid</keyword>
<organism evidence="10">
    <name type="scientific">Laurenciella marilzae</name>
    <dbReference type="NCBI Taxonomy" id="1413812"/>
    <lineage>
        <taxon>Eukaryota</taxon>
        <taxon>Rhodophyta</taxon>
        <taxon>Florideophyceae</taxon>
        <taxon>Rhodymeniophycidae</taxon>
        <taxon>Ceramiales</taxon>
        <taxon>Rhodomelaceae</taxon>
        <taxon>Laurencieae</taxon>
        <taxon>Laurenciella</taxon>
    </lineage>
</organism>
<keyword evidence="3 7" id="KW-0694">RNA-binding</keyword>
<dbReference type="InterPro" id="IPR036789">
    <property type="entry name" value="Ribosomal_uL6-like_a/b-dom_sf"/>
</dbReference>
<dbReference type="Gene3D" id="3.90.930.12">
    <property type="entry name" value="Ribosomal protein L6, alpha-beta domain"/>
    <property type="match status" value="2"/>
</dbReference>
<dbReference type="GO" id="GO:0022625">
    <property type="term" value="C:cytosolic large ribosomal subunit"/>
    <property type="evidence" value="ECO:0007669"/>
    <property type="project" value="TreeGrafter"/>
</dbReference>
<keyword evidence="2 7" id="KW-0699">rRNA-binding</keyword>
<dbReference type="PIRSF" id="PIRSF002162">
    <property type="entry name" value="Ribosomal_L6"/>
    <property type="match status" value="1"/>
</dbReference>
<proteinExistence type="inferred from homology"/>
<keyword evidence="5 7" id="KW-0687">Ribonucleoprotein</keyword>
<dbReference type="InterPro" id="IPR020040">
    <property type="entry name" value="Ribosomal_uL6_a/b-dom"/>
</dbReference>
<dbReference type="AlphaFoldDB" id="A0A1Z1M235"/>
<dbReference type="GO" id="GO:0002181">
    <property type="term" value="P:cytoplasmic translation"/>
    <property type="evidence" value="ECO:0007669"/>
    <property type="project" value="TreeGrafter"/>
</dbReference>
<evidence type="ECO:0000313" key="10">
    <source>
        <dbReference type="EMBL" id="ARW59844.1"/>
    </source>
</evidence>
<evidence type="ECO:0000256" key="8">
    <source>
        <dbReference type="RuleBase" id="RU003869"/>
    </source>
</evidence>
<dbReference type="RefSeq" id="YP_009391700.1">
    <property type="nucleotide sequence ID" value="NC_035259.1"/>
</dbReference>